<keyword evidence="5" id="KW-0949">S-adenosyl-L-methionine</keyword>
<dbReference type="Pfam" id="PF04055">
    <property type="entry name" value="Radical_SAM"/>
    <property type="match status" value="1"/>
</dbReference>
<evidence type="ECO:0000256" key="5">
    <source>
        <dbReference type="ARBA" id="ARBA00022691"/>
    </source>
</evidence>
<evidence type="ECO:0000256" key="9">
    <source>
        <dbReference type="ARBA" id="ARBA00023014"/>
    </source>
</evidence>
<evidence type="ECO:0000259" key="11">
    <source>
        <dbReference type="PROSITE" id="PS51918"/>
    </source>
</evidence>
<comment type="caution">
    <text evidence="12">The sequence shown here is derived from an EMBL/GenBank/DDBJ whole genome shotgun (WGS) entry which is preliminary data.</text>
</comment>
<dbReference type="SFLD" id="SFLDS00029">
    <property type="entry name" value="Radical_SAM"/>
    <property type="match status" value="1"/>
</dbReference>
<keyword evidence="6" id="KW-0819">tRNA processing</keyword>
<dbReference type="InterPro" id="IPR038135">
    <property type="entry name" value="Methylthiotransferase_N_sf"/>
</dbReference>
<dbReference type="InterPro" id="IPR006467">
    <property type="entry name" value="MiaB-like_bact"/>
</dbReference>
<dbReference type="Gene3D" id="3.40.50.12160">
    <property type="entry name" value="Methylthiotransferase, N-terminal domain"/>
    <property type="match status" value="1"/>
</dbReference>
<dbReference type="SFLD" id="SFLDG01061">
    <property type="entry name" value="methylthiotransferase"/>
    <property type="match status" value="1"/>
</dbReference>
<organism evidence="12 13">
    <name type="scientific">Tannerella forsythia</name>
    <name type="common">Bacteroides forsythus</name>
    <dbReference type="NCBI Taxonomy" id="28112"/>
    <lineage>
        <taxon>Bacteria</taxon>
        <taxon>Pseudomonadati</taxon>
        <taxon>Bacteroidota</taxon>
        <taxon>Bacteroidia</taxon>
        <taxon>Bacteroidales</taxon>
        <taxon>Tannerellaceae</taxon>
        <taxon>Tannerella</taxon>
    </lineage>
</organism>
<dbReference type="PANTHER" id="PTHR11918:SF45">
    <property type="entry name" value="THREONYLCARBAMOYLADENOSINE TRNA METHYLTHIOTRANSFERASE"/>
    <property type="match status" value="1"/>
</dbReference>
<dbReference type="InterPro" id="IPR058240">
    <property type="entry name" value="rSAM_sf"/>
</dbReference>
<name>A0A3P1XPK8_TANFO</name>
<reference evidence="12 13" key="1">
    <citation type="submission" date="2018-11" db="EMBL/GenBank/DDBJ databases">
        <title>Genomes From Bacteria Associated with the Canine Oral Cavity: a Test Case for Automated Genome-Based Taxonomic Assignment.</title>
        <authorList>
            <person name="Coil D.A."/>
            <person name="Jospin G."/>
            <person name="Darling A.E."/>
            <person name="Wallis C."/>
            <person name="Davis I.J."/>
            <person name="Harris S."/>
            <person name="Eisen J.A."/>
            <person name="Holcombe L.J."/>
            <person name="O'Flynn C."/>
        </authorList>
    </citation>
    <scope>NUCLEOTIDE SEQUENCE [LARGE SCALE GENOMIC DNA]</scope>
    <source>
        <strain evidence="12 13">OH2617_COT-023</strain>
    </source>
</reference>
<dbReference type="PROSITE" id="PS51918">
    <property type="entry name" value="RADICAL_SAM"/>
    <property type="match status" value="1"/>
</dbReference>
<dbReference type="SMART" id="SM00729">
    <property type="entry name" value="Elp3"/>
    <property type="match status" value="1"/>
</dbReference>
<dbReference type="GO" id="GO:0051539">
    <property type="term" value="F:4 iron, 4 sulfur cluster binding"/>
    <property type="evidence" value="ECO:0007669"/>
    <property type="project" value="UniProtKB-KW"/>
</dbReference>
<dbReference type="InterPro" id="IPR007197">
    <property type="entry name" value="rSAM"/>
</dbReference>
<evidence type="ECO:0000256" key="1">
    <source>
        <dbReference type="ARBA" id="ARBA00001966"/>
    </source>
</evidence>
<sequence length="437" mass="49120">MIDEAVFENKKAAYYTLGCKLNFAETSTIGKELAAHGIRKVRNGEQADICVINTCSVTELADKKCRQLIRRVRKQHPDAFVVVTGCYAQLKPEEVSQIDHVDMVLGAEQKGDVIRYLNEWTEEKKVVTSETKSIRTFTPSCSSGDRTRHFLKVQDGCDYFCSFCTIPFARGRSRNGKIADLVAQAEQVVREGGKEVVLTGVNIGDFGKSTNETFSDLIRALDEVEGIARYRISSIEPNLITDEIIEFAATSKRFMPHFHIPLQSGSDEVLKLMRRRYDTALFRQRVERIKSLMPHAFIGVDVIVGTRGETDAYFEACREFLESLPVSQLHVFSYSERAGTQALKITPVVSPEVKHARSKQLLDLSDRKLSEFYEAHIGTTAEVLFEHARKGNRMYGFTANYIKTEAPYDAALVNRIIPLKLEGWNADNTALTATLIG</sequence>
<dbReference type="EMBL" id="RQYS01000033">
    <property type="protein sequence ID" value="RRD59940.1"/>
    <property type="molecule type" value="Genomic_DNA"/>
</dbReference>
<dbReference type="PANTHER" id="PTHR11918">
    <property type="entry name" value="RADICAL SAM PROTEINS"/>
    <property type="match status" value="1"/>
</dbReference>
<dbReference type="NCBIfam" id="TIGR00089">
    <property type="entry name" value="MiaB/RimO family radical SAM methylthiotransferase"/>
    <property type="match status" value="1"/>
</dbReference>
<dbReference type="FunFam" id="3.40.50.12160:FF:000004">
    <property type="entry name" value="Threonylcarbamoyladenosine tRNA methylthiotransferase MtaB"/>
    <property type="match status" value="1"/>
</dbReference>
<evidence type="ECO:0000256" key="6">
    <source>
        <dbReference type="ARBA" id="ARBA00022694"/>
    </source>
</evidence>
<dbReference type="Pfam" id="PF00919">
    <property type="entry name" value="UPF0004"/>
    <property type="match status" value="1"/>
</dbReference>
<protein>
    <submittedName>
        <fullName evidence="12">tRNA (N(6)-L-threonylcarbamoyladenosine(37)-C(2))-methylthiotransferase MtaB</fullName>
    </submittedName>
</protein>
<dbReference type="InterPro" id="IPR006638">
    <property type="entry name" value="Elp3/MiaA/NifB-like_rSAM"/>
</dbReference>
<dbReference type="InterPro" id="IPR020612">
    <property type="entry name" value="Methylthiotransferase_CS"/>
</dbReference>
<dbReference type="NCBIfam" id="TIGR01579">
    <property type="entry name" value="MiaB-like-C"/>
    <property type="match status" value="1"/>
</dbReference>
<dbReference type="RefSeq" id="WP_124751839.1">
    <property type="nucleotide sequence ID" value="NZ_RQYS01000033.1"/>
</dbReference>
<evidence type="ECO:0000313" key="13">
    <source>
        <dbReference type="Proteomes" id="UP000278609"/>
    </source>
</evidence>
<evidence type="ECO:0000256" key="7">
    <source>
        <dbReference type="ARBA" id="ARBA00022723"/>
    </source>
</evidence>
<gene>
    <name evidence="12" type="primary">mtaB</name>
    <name evidence="12" type="ORF">EII40_08530</name>
</gene>
<dbReference type="Gene3D" id="3.80.30.20">
    <property type="entry name" value="tm_1862 like domain"/>
    <property type="match status" value="1"/>
</dbReference>
<keyword evidence="2" id="KW-0004">4Fe-4S</keyword>
<accession>A0A3P1XPK8</accession>
<dbReference type="InterPro" id="IPR013848">
    <property type="entry name" value="Methylthiotransferase_N"/>
</dbReference>
<evidence type="ECO:0000256" key="4">
    <source>
        <dbReference type="ARBA" id="ARBA00022679"/>
    </source>
</evidence>
<dbReference type="FunFam" id="3.80.30.20:FF:000006">
    <property type="entry name" value="MiaB-like tRNA modifying enzyme"/>
    <property type="match status" value="1"/>
</dbReference>
<comment type="cofactor">
    <cofactor evidence="1">
        <name>[4Fe-4S] cluster</name>
        <dbReference type="ChEBI" id="CHEBI:49883"/>
    </cofactor>
</comment>
<proteinExistence type="predicted"/>
<feature type="domain" description="Radical SAM core" evidence="11">
    <location>
        <begin position="143"/>
        <end position="371"/>
    </location>
</feature>
<dbReference type="PROSITE" id="PS01278">
    <property type="entry name" value="MTTASE_RADICAL"/>
    <property type="match status" value="1"/>
</dbReference>
<dbReference type="InterPro" id="IPR005839">
    <property type="entry name" value="Methylthiotransferase"/>
</dbReference>
<dbReference type="SUPFAM" id="SSF102114">
    <property type="entry name" value="Radical SAM enzymes"/>
    <property type="match status" value="1"/>
</dbReference>
<evidence type="ECO:0000256" key="8">
    <source>
        <dbReference type="ARBA" id="ARBA00023004"/>
    </source>
</evidence>
<dbReference type="CDD" id="cd01335">
    <property type="entry name" value="Radical_SAM"/>
    <property type="match status" value="1"/>
</dbReference>
<evidence type="ECO:0000256" key="2">
    <source>
        <dbReference type="ARBA" id="ARBA00022485"/>
    </source>
</evidence>
<keyword evidence="8" id="KW-0408">Iron</keyword>
<feature type="domain" description="MTTase N-terminal" evidence="10">
    <location>
        <begin position="10"/>
        <end position="122"/>
    </location>
</feature>
<dbReference type="AlphaFoldDB" id="A0A3P1XPK8"/>
<dbReference type="InterPro" id="IPR023404">
    <property type="entry name" value="rSAM_horseshoe"/>
</dbReference>
<keyword evidence="3" id="KW-0963">Cytoplasm</keyword>
<dbReference type="SFLD" id="SFLDG01082">
    <property type="entry name" value="B12-binding_domain_containing"/>
    <property type="match status" value="1"/>
</dbReference>
<keyword evidence="7" id="KW-0479">Metal-binding</keyword>
<keyword evidence="9" id="KW-0411">Iron-sulfur</keyword>
<evidence type="ECO:0000259" key="10">
    <source>
        <dbReference type="PROSITE" id="PS51449"/>
    </source>
</evidence>
<evidence type="ECO:0000313" key="12">
    <source>
        <dbReference type="EMBL" id="RRD59940.1"/>
    </source>
</evidence>
<dbReference type="PROSITE" id="PS51449">
    <property type="entry name" value="MTTASE_N"/>
    <property type="match status" value="1"/>
</dbReference>
<keyword evidence="4 12" id="KW-0808">Transferase</keyword>
<dbReference type="GO" id="GO:0035598">
    <property type="term" value="F:tRNA (N(6)-L-threonylcarbamoyladenosine(37)-C(2))-methylthiotransferase activity"/>
    <property type="evidence" value="ECO:0007669"/>
    <property type="project" value="TreeGrafter"/>
</dbReference>
<dbReference type="OrthoDB" id="9805215at2"/>
<dbReference type="GO" id="GO:0046872">
    <property type="term" value="F:metal ion binding"/>
    <property type="evidence" value="ECO:0007669"/>
    <property type="project" value="UniProtKB-KW"/>
</dbReference>
<evidence type="ECO:0000256" key="3">
    <source>
        <dbReference type="ARBA" id="ARBA00022490"/>
    </source>
</evidence>
<dbReference type="Proteomes" id="UP000278609">
    <property type="component" value="Unassembled WGS sequence"/>
</dbReference>